<accession>A0A5N0T5Y3</accession>
<proteinExistence type="predicted"/>
<gene>
    <name evidence="3" type="ORF">F3N42_15285</name>
</gene>
<dbReference type="InterPro" id="IPR025218">
    <property type="entry name" value="DUF4426"/>
</dbReference>
<sequence>MKAFATLLLALFSVCAASQALAQQSVTADGYTIHYNALGTSQLTPQVAQVYGIQRSSSRALLNITVLNADDEPIEAKVTAHARNLTGQQREIDTRKISEGDDAIYYIGEFRVNNMETFDFTVKVVPEGASRPVEVKFRQQFYTE</sequence>
<dbReference type="Gene3D" id="2.60.40.3340">
    <property type="entry name" value="Domain of unknown function DUF4426"/>
    <property type="match status" value="1"/>
</dbReference>
<evidence type="ECO:0000313" key="4">
    <source>
        <dbReference type="Proteomes" id="UP000325372"/>
    </source>
</evidence>
<dbReference type="Pfam" id="PF14467">
    <property type="entry name" value="DUF4426"/>
    <property type="match status" value="1"/>
</dbReference>
<dbReference type="EMBL" id="VYXP01000014">
    <property type="protein sequence ID" value="KAA9129557.1"/>
    <property type="molecule type" value="Genomic_DNA"/>
</dbReference>
<name>A0A5N0T5Y3_9GAMM</name>
<feature type="signal peptide" evidence="1">
    <location>
        <begin position="1"/>
        <end position="22"/>
    </location>
</feature>
<evidence type="ECO:0000313" key="3">
    <source>
        <dbReference type="EMBL" id="KAA9129557.1"/>
    </source>
</evidence>
<feature type="chain" id="PRO_5024295873" evidence="1">
    <location>
        <begin position="23"/>
        <end position="144"/>
    </location>
</feature>
<dbReference type="AlphaFoldDB" id="A0A5N0T5Y3"/>
<keyword evidence="4" id="KW-1185">Reference proteome</keyword>
<keyword evidence="1" id="KW-0732">Signal</keyword>
<comment type="caution">
    <text evidence="3">The sequence shown here is derived from an EMBL/GenBank/DDBJ whole genome shotgun (WGS) entry which is preliminary data.</text>
</comment>
<dbReference type="Proteomes" id="UP000325372">
    <property type="component" value="Unassembled WGS sequence"/>
</dbReference>
<feature type="domain" description="DUF4426" evidence="2">
    <location>
        <begin position="27"/>
        <end position="144"/>
    </location>
</feature>
<protein>
    <submittedName>
        <fullName evidence="3">DUF4426 domain-containing protein</fullName>
    </submittedName>
</protein>
<evidence type="ECO:0000259" key="2">
    <source>
        <dbReference type="Pfam" id="PF14467"/>
    </source>
</evidence>
<dbReference type="RefSeq" id="WP_150865755.1">
    <property type="nucleotide sequence ID" value="NZ_VYXP01000014.1"/>
</dbReference>
<reference evidence="3 4" key="1">
    <citation type="submission" date="2019-09" db="EMBL/GenBank/DDBJ databases">
        <title>Wenzhouxiangella sp. Genome sequencing and assembly.</title>
        <authorList>
            <person name="Zhang R."/>
        </authorList>
    </citation>
    <scope>NUCLEOTIDE SEQUENCE [LARGE SCALE GENOMIC DNA]</scope>
    <source>
        <strain evidence="3 4">W260</strain>
    </source>
</reference>
<organism evidence="3 4">
    <name type="scientific">Marinihelvus fidelis</name>
    <dbReference type="NCBI Taxonomy" id="2613842"/>
    <lineage>
        <taxon>Bacteria</taxon>
        <taxon>Pseudomonadati</taxon>
        <taxon>Pseudomonadota</taxon>
        <taxon>Gammaproteobacteria</taxon>
        <taxon>Chromatiales</taxon>
        <taxon>Wenzhouxiangellaceae</taxon>
        <taxon>Marinihelvus</taxon>
    </lineage>
</organism>
<evidence type="ECO:0000256" key="1">
    <source>
        <dbReference type="SAM" id="SignalP"/>
    </source>
</evidence>